<feature type="region of interest" description="Disordered" evidence="1">
    <location>
        <begin position="1"/>
        <end position="64"/>
    </location>
</feature>
<evidence type="ECO:0000313" key="3">
    <source>
        <dbReference type="Proteomes" id="UP001234602"/>
    </source>
</evidence>
<gene>
    <name evidence="2" type="ORF">QUF89_01225</name>
</gene>
<dbReference type="RefSeq" id="WP_289319084.1">
    <property type="nucleotide sequence ID" value="NZ_JAUCEY010000006.1"/>
</dbReference>
<proteinExistence type="predicted"/>
<reference evidence="2" key="1">
    <citation type="submission" date="2023-06" db="EMBL/GenBank/DDBJ databases">
        <title>Comparative genomics of Bacillaceae isolates and their secondary metabolite potential.</title>
        <authorList>
            <person name="Song L."/>
            <person name="Nielsen L.J."/>
            <person name="Mohite O."/>
            <person name="Xu X."/>
            <person name="Weber T."/>
            <person name="Kovacs A.T."/>
        </authorList>
    </citation>
    <scope>NUCLEOTIDE SEQUENCE</scope>
    <source>
        <strain evidence="2">D8_B_37</strain>
    </source>
</reference>
<feature type="compositionally biased region" description="Basic and acidic residues" evidence="1">
    <location>
        <begin position="22"/>
        <end position="36"/>
    </location>
</feature>
<dbReference type="AlphaFoldDB" id="A0AAW7I790"/>
<sequence length="90" mass="10089">MGVDPTAPSTRPDDNNSDGEYVPERRPTDNPADYKSDGAMSYEPVEDMTQEESQQELESTLGTPSVNDKAAFCSVLFFLFLKGFWNTLWC</sequence>
<protein>
    <submittedName>
        <fullName evidence="2">Uncharacterized protein</fullName>
    </submittedName>
</protein>
<evidence type="ECO:0000313" key="2">
    <source>
        <dbReference type="EMBL" id="MDM5450878.1"/>
    </source>
</evidence>
<comment type="caution">
    <text evidence="2">The sequence shown here is derived from an EMBL/GenBank/DDBJ whole genome shotgun (WGS) entry which is preliminary data.</text>
</comment>
<dbReference type="EMBL" id="JAUCEY010000006">
    <property type="protein sequence ID" value="MDM5450878.1"/>
    <property type="molecule type" value="Genomic_DNA"/>
</dbReference>
<dbReference type="Proteomes" id="UP001234602">
    <property type="component" value="Unassembled WGS sequence"/>
</dbReference>
<name>A0AAW7I790_9BACI</name>
<feature type="compositionally biased region" description="Acidic residues" evidence="1">
    <location>
        <begin position="44"/>
        <end position="55"/>
    </location>
</feature>
<accession>A0AAW7I790</accession>
<organism evidence="2 3">
    <name type="scientific">Peribacillus simplex</name>
    <dbReference type="NCBI Taxonomy" id="1478"/>
    <lineage>
        <taxon>Bacteria</taxon>
        <taxon>Bacillati</taxon>
        <taxon>Bacillota</taxon>
        <taxon>Bacilli</taxon>
        <taxon>Bacillales</taxon>
        <taxon>Bacillaceae</taxon>
        <taxon>Peribacillus</taxon>
    </lineage>
</organism>
<evidence type="ECO:0000256" key="1">
    <source>
        <dbReference type="SAM" id="MobiDB-lite"/>
    </source>
</evidence>